<reference evidence="3" key="1">
    <citation type="submission" date="2018-01" db="EMBL/GenBank/DDBJ databases">
        <authorList>
            <person name="Mao J.F."/>
        </authorList>
    </citation>
    <scope>NUCLEOTIDE SEQUENCE</scope>
    <source>
        <strain evidence="3">Huo1</strain>
        <tissue evidence="3">Leaf</tissue>
    </source>
</reference>
<keyword evidence="2" id="KW-0808">Transferase</keyword>
<dbReference type="GO" id="GO:0080044">
    <property type="term" value="F:quercetin 7-O-glucosyltransferase activity"/>
    <property type="evidence" value="ECO:0007669"/>
    <property type="project" value="TreeGrafter"/>
</dbReference>
<comment type="similarity">
    <text evidence="1">Belongs to the UDP-glycosyltransferase family.</text>
</comment>
<sequence length="367" mass="41878">MSSKQAKDLPPPVLILSFPVQGHLNSMLNLAQLFCLSGFHVTFIVSDFNHRRLLRHSTVPATFSRYPRFQFRTLSDGLPDDHPRAGERVMDITSSVTEVTVPLFKKMMLLENFLASDARRPVTCFLADGLMSFAAEFAEENRIPLIYFRTATASYFWALFRFPHLLQDQQIPFQGEGKSMDGLVENIPGMEGHKRPYSTREDLEGPIVAQIQKHVPRIFSIGPIHEQTKTRLAERNEEASISTASLWAEDQSCVHWLDAQPPKSVVYVSFGSITLVTREQALEFWHGLVNSSQRFVSEVWKIGLDIKDTCDRSIIEKAIRDLMEVRKEEFLERAQNMAKLVKESVSKEGSSYKNLDNLIQYIKSLLL</sequence>
<gene>
    <name evidence="3" type="ORF">SASPL_123476</name>
</gene>
<dbReference type="PANTHER" id="PTHR11926">
    <property type="entry name" value="GLUCOSYL/GLUCURONOSYL TRANSFERASES"/>
    <property type="match status" value="1"/>
</dbReference>
<evidence type="ECO:0000313" key="3">
    <source>
        <dbReference type="EMBL" id="KAG6416054.1"/>
    </source>
</evidence>
<comment type="caution">
    <text evidence="3">The sequence shown here is derived from an EMBL/GenBank/DDBJ whole genome shotgun (WGS) entry which is preliminary data.</text>
</comment>
<dbReference type="InterPro" id="IPR002213">
    <property type="entry name" value="UDP_glucos_trans"/>
</dbReference>
<dbReference type="Proteomes" id="UP000298416">
    <property type="component" value="Unassembled WGS sequence"/>
</dbReference>
<dbReference type="EMBL" id="PNBA02000008">
    <property type="protein sequence ID" value="KAG6416054.1"/>
    <property type="molecule type" value="Genomic_DNA"/>
</dbReference>
<dbReference type="AlphaFoldDB" id="A0A8X8ZU01"/>
<keyword evidence="4" id="KW-1185">Reference proteome</keyword>
<dbReference type="Gene3D" id="3.40.50.2000">
    <property type="entry name" value="Glycogen Phosphorylase B"/>
    <property type="match status" value="4"/>
</dbReference>
<reference evidence="3" key="2">
    <citation type="submission" date="2020-08" db="EMBL/GenBank/DDBJ databases">
        <title>Plant Genome Project.</title>
        <authorList>
            <person name="Zhang R.-G."/>
        </authorList>
    </citation>
    <scope>NUCLEOTIDE SEQUENCE</scope>
    <source>
        <strain evidence="3">Huo1</strain>
        <tissue evidence="3">Leaf</tissue>
    </source>
</reference>
<protein>
    <submittedName>
        <fullName evidence="3">Uncharacterized protein</fullName>
    </submittedName>
</protein>
<evidence type="ECO:0000256" key="1">
    <source>
        <dbReference type="ARBA" id="ARBA00009995"/>
    </source>
</evidence>
<proteinExistence type="inferred from homology"/>
<dbReference type="SUPFAM" id="SSF53756">
    <property type="entry name" value="UDP-Glycosyltransferase/glycogen phosphorylase"/>
    <property type="match status" value="1"/>
</dbReference>
<evidence type="ECO:0000256" key="2">
    <source>
        <dbReference type="ARBA" id="ARBA00022679"/>
    </source>
</evidence>
<name>A0A8X8ZU01_SALSN</name>
<accession>A0A8X8ZU01</accession>
<evidence type="ECO:0000313" key="4">
    <source>
        <dbReference type="Proteomes" id="UP000298416"/>
    </source>
</evidence>
<dbReference type="GO" id="GO:0080043">
    <property type="term" value="F:quercetin 3-O-glucosyltransferase activity"/>
    <property type="evidence" value="ECO:0007669"/>
    <property type="project" value="TreeGrafter"/>
</dbReference>
<dbReference type="PANTHER" id="PTHR11926:SF1392">
    <property type="entry name" value="GLYCOSYLTRANSFERASE"/>
    <property type="match status" value="1"/>
</dbReference>
<dbReference type="CDD" id="cd03784">
    <property type="entry name" value="GT1_Gtf-like"/>
    <property type="match status" value="1"/>
</dbReference>
<organism evidence="3">
    <name type="scientific">Salvia splendens</name>
    <name type="common">Scarlet sage</name>
    <dbReference type="NCBI Taxonomy" id="180675"/>
    <lineage>
        <taxon>Eukaryota</taxon>
        <taxon>Viridiplantae</taxon>
        <taxon>Streptophyta</taxon>
        <taxon>Embryophyta</taxon>
        <taxon>Tracheophyta</taxon>
        <taxon>Spermatophyta</taxon>
        <taxon>Magnoliopsida</taxon>
        <taxon>eudicotyledons</taxon>
        <taxon>Gunneridae</taxon>
        <taxon>Pentapetalae</taxon>
        <taxon>asterids</taxon>
        <taxon>lamiids</taxon>
        <taxon>Lamiales</taxon>
        <taxon>Lamiaceae</taxon>
        <taxon>Nepetoideae</taxon>
        <taxon>Mentheae</taxon>
        <taxon>Salviinae</taxon>
        <taxon>Salvia</taxon>
        <taxon>Salvia subgen. Calosphace</taxon>
        <taxon>core Calosphace</taxon>
    </lineage>
</organism>